<evidence type="ECO:0000256" key="1">
    <source>
        <dbReference type="SAM" id="MobiDB-lite"/>
    </source>
</evidence>
<name>A0A914LVC0_MELIC</name>
<reference evidence="3" key="1">
    <citation type="submission" date="2022-11" db="UniProtKB">
        <authorList>
            <consortium name="WormBaseParasite"/>
        </authorList>
    </citation>
    <scope>IDENTIFICATION</scope>
</reference>
<feature type="region of interest" description="Disordered" evidence="1">
    <location>
        <begin position="62"/>
        <end position="95"/>
    </location>
</feature>
<organism evidence="2 3">
    <name type="scientific">Meloidogyne incognita</name>
    <name type="common">Southern root-knot nematode worm</name>
    <name type="synonym">Oxyuris incognita</name>
    <dbReference type="NCBI Taxonomy" id="6306"/>
    <lineage>
        <taxon>Eukaryota</taxon>
        <taxon>Metazoa</taxon>
        <taxon>Ecdysozoa</taxon>
        <taxon>Nematoda</taxon>
        <taxon>Chromadorea</taxon>
        <taxon>Rhabditida</taxon>
        <taxon>Tylenchina</taxon>
        <taxon>Tylenchomorpha</taxon>
        <taxon>Tylenchoidea</taxon>
        <taxon>Meloidogynidae</taxon>
        <taxon>Meloidogyninae</taxon>
        <taxon>Meloidogyne</taxon>
        <taxon>Meloidogyne incognita group</taxon>
    </lineage>
</organism>
<dbReference type="WBParaSite" id="Minc3s00841g17979">
    <property type="protein sequence ID" value="Minc3s00841g17979"/>
    <property type="gene ID" value="Minc3s00841g17979"/>
</dbReference>
<proteinExistence type="predicted"/>
<feature type="compositionally biased region" description="Basic residues" evidence="1">
    <location>
        <begin position="63"/>
        <end position="72"/>
    </location>
</feature>
<protein>
    <submittedName>
        <fullName evidence="3">Secreted protein</fullName>
    </submittedName>
</protein>
<sequence>MCRLHLLFVYGIHIPPFSSSVSIPFFPSLVRASLIFSPWFTLSSTRCPVFKASADTVVPTRRTIGRKKRQSPRRTSPIPAPPWLTPIHNRDAPLK</sequence>
<evidence type="ECO:0000313" key="3">
    <source>
        <dbReference type="WBParaSite" id="Minc3s00841g17979"/>
    </source>
</evidence>
<dbReference type="AlphaFoldDB" id="A0A914LVC0"/>
<accession>A0A914LVC0</accession>
<keyword evidence="2" id="KW-1185">Reference proteome</keyword>
<evidence type="ECO:0000313" key="2">
    <source>
        <dbReference type="Proteomes" id="UP000887563"/>
    </source>
</evidence>
<dbReference type="Proteomes" id="UP000887563">
    <property type="component" value="Unplaced"/>
</dbReference>